<dbReference type="CDD" id="cd00093">
    <property type="entry name" value="HTH_XRE"/>
    <property type="match status" value="1"/>
</dbReference>
<evidence type="ECO:0000259" key="4">
    <source>
        <dbReference type="PROSITE" id="PS50943"/>
    </source>
</evidence>
<dbReference type="Gene3D" id="1.10.260.40">
    <property type="entry name" value="lambda repressor-like DNA-binding domains"/>
    <property type="match status" value="1"/>
</dbReference>
<dbReference type="InterPro" id="IPR015927">
    <property type="entry name" value="Peptidase_S24_S26A/B/C"/>
</dbReference>
<evidence type="ECO:0000256" key="2">
    <source>
        <dbReference type="ARBA" id="ARBA00023125"/>
    </source>
</evidence>
<dbReference type="Proteomes" id="UP001597116">
    <property type="component" value="Unassembled WGS sequence"/>
</dbReference>
<accession>A0ABW3Q958</accession>
<protein>
    <submittedName>
        <fullName evidence="5">Helix-turn-helix domain-containing protein</fullName>
    </submittedName>
</protein>
<dbReference type="CDD" id="cd06529">
    <property type="entry name" value="S24_LexA-like"/>
    <property type="match status" value="1"/>
</dbReference>
<sequence length="277" mass="31308">MKFMHLAGNLVFLRQHWGLSQSEVASTIGISRPSLIAYEKGAAKPTIETAGGLASLYKVTIDTLLYRDLTQLSPPQIELLFEGPDIAQRGQTLRIRELIHTIGDDKEENIEMVPVKAAMGYCQGGFNDEVFIAELPWFRLPFVSKDRKYRLFPTIGDSMLPIPEGSYVLGEYIEKWNTIKDGTGVVVVSKEGIVVKKAINELARNGRLILHSLNPMYQPYEMPVDDILELWRFELYMSRAFPDPEPPLSAILSEMRRLQDGLADLQSGQEKILERVQ</sequence>
<evidence type="ECO:0000313" key="5">
    <source>
        <dbReference type="EMBL" id="MFD1141941.1"/>
    </source>
</evidence>
<proteinExistence type="predicted"/>
<dbReference type="InterPro" id="IPR039418">
    <property type="entry name" value="LexA-like"/>
</dbReference>
<dbReference type="PANTHER" id="PTHR40661:SF3">
    <property type="entry name" value="FELS-1 PROPHAGE TRANSCRIPTIONAL REGULATOR"/>
    <property type="match status" value="1"/>
</dbReference>
<evidence type="ECO:0000256" key="3">
    <source>
        <dbReference type="ARBA" id="ARBA00023163"/>
    </source>
</evidence>
<dbReference type="RefSeq" id="WP_265992447.1">
    <property type="nucleotide sequence ID" value="NZ_CP110973.1"/>
</dbReference>
<feature type="domain" description="HTH cro/C1-type" evidence="4">
    <location>
        <begin position="10"/>
        <end position="64"/>
    </location>
</feature>
<evidence type="ECO:0000313" key="6">
    <source>
        <dbReference type="Proteomes" id="UP001597116"/>
    </source>
</evidence>
<dbReference type="PANTHER" id="PTHR40661">
    <property type="match status" value="1"/>
</dbReference>
<evidence type="ECO:0000256" key="1">
    <source>
        <dbReference type="ARBA" id="ARBA00023015"/>
    </source>
</evidence>
<gene>
    <name evidence="5" type="ORF">ACFQ4C_12515</name>
</gene>
<keyword evidence="3" id="KW-0804">Transcription</keyword>
<keyword evidence="1" id="KW-0805">Transcription regulation</keyword>
<dbReference type="Pfam" id="PF01381">
    <property type="entry name" value="HTH_3"/>
    <property type="match status" value="1"/>
</dbReference>
<dbReference type="SUPFAM" id="SSF51306">
    <property type="entry name" value="LexA/Signal peptidase"/>
    <property type="match status" value="1"/>
</dbReference>
<keyword evidence="2" id="KW-0238">DNA-binding</keyword>
<dbReference type="SUPFAM" id="SSF47413">
    <property type="entry name" value="lambda repressor-like DNA-binding domains"/>
    <property type="match status" value="1"/>
</dbReference>
<dbReference type="PROSITE" id="PS50943">
    <property type="entry name" value="HTH_CROC1"/>
    <property type="match status" value="1"/>
</dbReference>
<name>A0ABW3Q958_9BACT</name>
<dbReference type="EMBL" id="JBHTLP010000008">
    <property type="protein sequence ID" value="MFD1141941.1"/>
    <property type="molecule type" value="Genomic_DNA"/>
</dbReference>
<dbReference type="InterPro" id="IPR036286">
    <property type="entry name" value="LexA/Signal_pep-like_sf"/>
</dbReference>
<dbReference type="SMART" id="SM00530">
    <property type="entry name" value="HTH_XRE"/>
    <property type="match status" value="1"/>
</dbReference>
<dbReference type="InterPro" id="IPR010982">
    <property type="entry name" value="Lambda_DNA-bd_dom_sf"/>
</dbReference>
<comment type="caution">
    <text evidence="5">The sequence shown here is derived from an EMBL/GenBank/DDBJ whole genome shotgun (WGS) entry which is preliminary data.</text>
</comment>
<reference evidence="6" key="1">
    <citation type="journal article" date="2019" name="Int. J. Syst. Evol. Microbiol.">
        <title>The Global Catalogue of Microorganisms (GCM) 10K type strain sequencing project: providing services to taxonomists for standard genome sequencing and annotation.</title>
        <authorList>
            <consortium name="The Broad Institute Genomics Platform"/>
            <consortium name="The Broad Institute Genome Sequencing Center for Infectious Disease"/>
            <person name="Wu L."/>
            <person name="Ma J."/>
        </authorList>
    </citation>
    <scope>NUCLEOTIDE SEQUENCE [LARGE SCALE GENOMIC DNA]</scope>
    <source>
        <strain evidence="6">CCUG 55608</strain>
    </source>
</reference>
<keyword evidence="6" id="KW-1185">Reference proteome</keyword>
<dbReference type="Gene3D" id="2.10.109.10">
    <property type="entry name" value="Umud Fragment, subunit A"/>
    <property type="match status" value="1"/>
</dbReference>
<organism evidence="5 6">
    <name type="scientific">Larkinella insperata</name>
    <dbReference type="NCBI Taxonomy" id="332158"/>
    <lineage>
        <taxon>Bacteria</taxon>
        <taxon>Pseudomonadati</taxon>
        <taxon>Bacteroidota</taxon>
        <taxon>Cytophagia</taxon>
        <taxon>Cytophagales</taxon>
        <taxon>Spirosomataceae</taxon>
        <taxon>Larkinella</taxon>
    </lineage>
</organism>
<dbReference type="Pfam" id="PF00717">
    <property type="entry name" value="Peptidase_S24"/>
    <property type="match status" value="1"/>
</dbReference>
<dbReference type="InterPro" id="IPR001387">
    <property type="entry name" value="Cro/C1-type_HTH"/>
</dbReference>